<proteinExistence type="predicted"/>
<protein>
    <submittedName>
        <fullName evidence="1">Uncharacterized protein</fullName>
    </submittedName>
</protein>
<comment type="caution">
    <text evidence="1">The sequence shown here is derived from an EMBL/GenBank/DDBJ whole genome shotgun (WGS) entry which is preliminary data.</text>
</comment>
<dbReference type="Proteomes" id="UP001324427">
    <property type="component" value="Unassembled WGS sequence"/>
</dbReference>
<accession>A0AAV9JRQ4</accession>
<name>A0AAV9JRQ4_9PEZI</name>
<evidence type="ECO:0000313" key="1">
    <source>
        <dbReference type="EMBL" id="KAK4548153.1"/>
    </source>
</evidence>
<dbReference type="EMBL" id="JAVFHQ010000008">
    <property type="protein sequence ID" value="KAK4548153.1"/>
    <property type="molecule type" value="Genomic_DNA"/>
</dbReference>
<reference evidence="1 2" key="1">
    <citation type="submission" date="2021-11" db="EMBL/GenBank/DDBJ databases">
        <title>Black yeast isolated from Biological Soil Crust.</title>
        <authorList>
            <person name="Kurbessoian T."/>
        </authorList>
    </citation>
    <scope>NUCLEOTIDE SEQUENCE [LARGE SCALE GENOMIC DNA]</scope>
    <source>
        <strain evidence="1 2">CCFEE 5522</strain>
    </source>
</reference>
<evidence type="ECO:0000313" key="2">
    <source>
        <dbReference type="Proteomes" id="UP001324427"/>
    </source>
</evidence>
<gene>
    <name evidence="1" type="ORF">LTR36_010022</name>
</gene>
<dbReference type="AlphaFoldDB" id="A0AAV9JRQ4"/>
<organism evidence="1 2">
    <name type="scientific">Oleoguttula mirabilis</name>
    <dbReference type="NCBI Taxonomy" id="1507867"/>
    <lineage>
        <taxon>Eukaryota</taxon>
        <taxon>Fungi</taxon>
        <taxon>Dikarya</taxon>
        <taxon>Ascomycota</taxon>
        <taxon>Pezizomycotina</taxon>
        <taxon>Dothideomycetes</taxon>
        <taxon>Dothideomycetidae</taxon>
        <taxon>Mycosphaerellales</taxon>
        <taxon>Teratosphaeriaceae</taxon>
        <taxon>Oleoguttula</taxon>
    </lineage>
</organism>
<sequence length="141" mass="15254">MLAIKILNILGLASLCLGYKYTIALRRWSDFGCPDWGRGAYDTVLVREDQGCVDFPDDPPFNSESYVYVSQGADDRPADRADYCKVTTYTGHDCTGSARGADATAGIGFCGGSNFRSEGGSKSVQVECWANRNVAGGFLQR</sequence>
<keyword evidence="2" id="KW-1185">Reference proteome</keyword>